<gene>
    <name evidence="2" type="ORF">KC01_LOCUS5658</name>
</gene>
<dbReference type="Proteomes" id="UP001497482">
    <property type="component" value="Chromosome 11"/>
</dbReference>
<evidence type="ECO:0000313" key="2">
    <source>
        <dbReference type="EMBL" id="CAL1573834.1"/>
    </source>
</evidence>
<proteinExistence type="predicted"/>
<name>A0AAV2JET8_KNICA</name>
<protein>
    <submittedName>
        <fullName evidence="2">Uncharacterized protein</fullName>
    </submittedName>
</protein>
<dbReference type="EMBL" id="OZ035833">
    <property type="protein sequence ID" value="CAL1573834.1"/>
    <property type="molecule type" value="Genomic_DNA"/>
</dbReference>
<sequence length="39" mass="4277">MVWFLCSDHGFGSSVFQSDLGLVPLCFRLIMGLVLCVSV</sequence>
<organism evidence="2 3">
    <name type="scientific">Knipowitschia caucasica</name>
    <name type="common">Caucasian dwarf goby</name>
    <name type="synonym">Pomatoschistus caucasicus</name>
    <dbReference type="NCBI Taxonomy" id="637954"/>
    <lineage>
        <taxon>Eukaryota</taxon>
        <taxon>Metazoa</taxon>
        <taxon>Chordata</taxon>
        <taxon>Craniata</taxon>
        <taxon>Vertebrata</taxon>
        <taxon>Euteleostomi</taxon>
        <taxon>Actinopterygii</taxon>
        <taxon>Neopterygii</taxon>
        <taxon>Teleostei</taxon>
        <taxon>Neoteleostei</taxon>
        <taxon>Acanthomorphata</taxon>
        <taxon>Gobiaria</taxon>
        <taxon>Gobiiformes</taxon>
        <taxon>Gobioidei</taxon>
        <taxon>Gobiidae</taxon>
        <taxon>Gobiinae</taxon>
        <taxon>Knipowitschia</taxon>
    </lineage>
</organism>
<dbReference type="AlphaFoldDB" id="A0AAV2JET8"/>
<feature type="transmembrane region" description="Helical" evidence="1">
    <location>
        <begin position="20"/>
        <end position="38"/>
    </location>
</feature>
<accession>A0AAV2JET8</accession>
<keyword evidence="1" id="KW-0472">Membrane</keyword>
<keyword evidence="1" id="KW-0812">Transmembrane</keyword>
<keyword evidence="1" id="KW-1133">Transmembrane helix</keyword>
<evidence type="ECO:0000256" key="1">
    <source>
        <dbReference type="SAM" id="Phobius"/>
    </source>
</evidence>
<keyword evidence="3" id="KW-1185">Reference proteome</keyword>
<evidence type="ECO:0000313" key="3">
    <source>
        <dbReference type="Proteomes" id="UP001497482"/>
    </source>
</evidence>
<reference evidence="2 3" key="1">
    <citation type="submission" date="2024-04" db="EMBL/GenBank/DDBJ databases">
        <authorList>
            <person name="Waldvogel A.-M."/>
            <person name="Schoenle A."/>
        </authorList>
    </citation>
    <scope>NUCLEOTIDE SEQUENCE [LARGE SCALE GENOMIC DNA]</scope>
</reference>